<keyword evidence="2" id="KW-0808">Transferase</keyword>
<proteinExistence type="predicted"/>
<sequence length="190" mass="21474">MLNTLVRKVKRKLGIPLHYPSETSKVRHLVLEYCVGDGCDIGFGGDKIKKERCAGIDFPQPYAHTGKDKVDIGCDVIKDEIPVPDNTYDYVYTSHLIEDFADTRAGLRKFIRILKSNGTLILVFPDQVKYEAQCRKTGQPLNMYHVHADMGQDFMLAALDKIEGIRYSTLFASNCVIDYNVILVLKITKS</sequence>
<dbReference type="SUPFAM" id="SSF53335">
    <property type="entry name" value="S-adenosyl-L-methionine-dependent methyltransferases"/>
    <property type="match status" value="1"/>
</dbReference>
<dbReference type="Proteomes" id="UP000294498">
    <property type="component" value="Unassembled WGS sequence"/>
</dbReference>
<dbReference type="Gene3D" id="3.40.50.150">
    <property type="entry name" value="Vaccinia Virus protein VP39"/>
    <property type="match status" value="1"/>
</dbReference>
<dbReference type="RefSeq" id="WP_133997433.1">
    <property type="nucleotide sequence ID" value="NZ_SODV01000002.1"/>
</dbReference>
<dbReference type="EMBL" id="SODV01000002">
    <property type="protein sequence ID" value="TDW96639.1"/>
    <property type="molecule type" value="Genomic_DNA"/>
</dbReference>
<name>A0A4R8DG80_9BACT</name>
<dbReference type="InterPro" id="IPR013216">
    <property type="entry name" value="Methyltransf_11"/>
</dbReference>
<evidence type="ECO:0000259" key="1">
    <source>
        <dbReference type="Pfam" id="PF08241"/>
    </source>
</evidence>
<evidence type="ECO:0000313" key="2">
    <source>
        <dbReference type="EMBL" id="TDW96639.1"/>
    </source>
</evidence>
<protein>
    <submittedName>
        <fullName evidence="2">Methyltransferase family protein</fullName>
    </submittedName>
</protein>
<evidence type="ECO:0000313" key="3">
    <source>
        <dbReference type="Proteomes" id="UP000294498"/>
    </source>
</evidence>
<dbReference type="InterPro" id="IPR029063">
    <property type="entry name" value="SAM-dependent_MTases_sf"/>
</dbReference>
<dbReference type="GO" id="GO:0032259">
    <property type="term" value="P:methylation"/>
    <property type="evidence" value="ECO:0007669"/>
    <property type="project" value="UniProtKB-KW"/>
</dbReference>
<gene>
    <name evidence="2" type="ORF">EDB95_4473</name>
</gene>
<feature type="domain" description="Methyltransferase type 11" evidence="1">
    <location>
        <begin position="71"/>
        <end position="122"/>
    </location>
</feature>
<reference evidence="2 3" key="1">
    <citation type="submission" date="2019-03" db="EMBL/GenBank/DDBJ databases">
        <title>Genomic Encyclopedia of Type Strains, Phase IV (KMG-IV): sequencing the most valuable type-strain genomes for metagenomic binning, comparative biology and taxonomic classification.</title>
        <authorList>
            <person name="Goeker M."/>
        </authorList>
    </citation>
    <scope>NUCLEOTIDE SEQUENCE [LARGE SCALE GENOMIC DNA]</scope>
    <source>
        <strain evidence="2 3">DSM 100059</strain>
    </source>
</reference>
<dbReference type="Pfam" id="PF08241">
    <property type="entry name" value="Methyltransf_11"/>
    <property type="match status" value="1"/>
</dbReference>
<accession>A0A4R8DG80</accession>
<keyword evidence="3" id="KW-1185">Reference proteome</keyword>
<keyword evidence="2" id="KW-0489">Methyltransferase</keyword>
<dbReference type="GO" id="GO:0008757">
    <property type="term" value="F:S-adenosylmethionine-dependent methyltransferase activity"/>
    <property type="evidence" value="ECO:0007669"/>
    <property type="project" value="InterPro"/>
</dbReference>
<dbReference type="OrthoDB" id="6307329at2"/>
<dbReference type="AlphaFoldDB" id="A0A4R8DG80"/>
<organism evidence="2 3">
    <name type="scientific">Dinghuibacter silviterrae</name>
    <dbReference type="NCBI Taxonomy" id="1539049"/>
    <lineage>
        <taxon>Bacteria</taxon>
        <taxon>Pseudomonadati</taxon>
        <taxon>Bacteroidota</taxon>
        <taxon>Chitinophagia</taxon>
        <taxon>Chitinophagales</taxon>
        <taxon>Chitinophagaceae</taxon>
        <taxon>Dinghuibacter</taxon>
    </lineage>
</organism>
<comment type="caution">
    <text evidence="2">The sequence shown here is derived from an EMBL/GenBank/DDBJ whole genome shotgun (WGS) entry which is preliminary data.</text>
</comment>